<feature type="transmembrane region" description="Helical" evidence="8">
    <location>
        <begin position="1590"/>
        <end position="1612"/>
    </location>
</feature>
<feature type="transmembrane region" description="Helical" evidence="8">
    <location>
        <begin position="575"/>
        <end position="595"/>
    </location>
</feature>
<keyword evidence="6 8" id="KW-1133">Transmembrane helix</keyword>
<dbReference type="InterPro" id="IPR000109">
    <property type="entry name" value="POT_fam"/>
</dbReference>
<feature type="transmembrane region" description="Helical" evidence="8">
    <location>
        <begin position="1097"/>
        <end position="1114"/>
    </location>
</feature>
<comment type="caution">
    <text evidence="9">The sequence shown here is derived from an EMBL/GenBank/DDBJ whole genome shotgun (WGS) entry which is preliminary data.</text>
</comment>
<gene>
    <name evidence="9" type="ORF">NC653_031389</name>
</gene>
<dbReference type="FunFam" id="1.20.1250.20:FF:000147">
    <property type="entry name" value="Protein NRT1/ PTR family 5.10"/>
    <property type="match status" value="1"/>
</dbReference>
<feature type="transmembrane region" description="Helical" evidence="8">
    <location>
        <begin position="169"/>
        <end position="189"/>
    </location>
</feature>
<feature type="transmembrane region" description="Helical" evidence="8">
    <location>
        <begin position="892"/>
        <end position="911"/>
    </location>
</feature>
<dbReference type="PANTHER" id="PTHR11654">
    <property type="entry name" value="OLIGOPEPTIDE TRANSPORTER-RELATED"/>
    <property type="match status" value="1"/>
</dbReference>
<organism evidence="9 10">
    <name type="scientific">Populus alba x Populus x berolinensis</name>
    <dbReference type="NCBI Taxonomy" id="444605"/>
    <lineage>
        <taxon>Eukaryota</taxon>
        <taxon>Viridiplantae</taxon>
        <taxon>Streptophyta</taxon>
        <taxon>Embryophyta</taxon>
        <taxon>Tracheophyta</taxon>
        <taxon>Spermatophyta</taxon>
        <taxon>Magnoliopsida</taxon>
        <taxon>eudicotyledons</taxon>
        <taxon>Gunneridae</taxon>
        <taxon>Pentapetalae</taxon>
        <taxon>rosids</taxon>
        <taxon>fabids</taxon>
        <taxon>Malpighiales</taxon>
        <taxon>Salicaceae</taxon>
        <taxon>Saliceae</taxon>
        <taxon>Populus</taxon>
    </lineage>
</organism>
<evidence type="ECO:0000256" key="1">
    <source>
        <dbReference type="ARBA" id="ARBA00004141"/>
    </source>
</evidence>
<keyword evidence="5 8" id="KW-0812">Transmembrane</keyword>
<feature type="transmembrane region" description="Helical" evidence="8">
    <location>
        <begin position="1120"/>
        <end position="1141"/>
    </location>
</feature>
<feature type="transmembrane region" description="Helical" evidence="8">
    <location>
        <begin position="209"/>
        <end position="230"/>
    </location>
</feature>
<evidence type="ECO:0000256" key="2">
    <source>
        <dbReference type="ARBA" id="ARBA00005982"/>
    </source>
</evidence>
<keyword evidence="10" id="KW-1185">Reference proteome</keyword>
<feature type="transmembrane region" description="Helical" evidence="8">
    <location>
        <begin position="809"/>
        <end position="835"/>
    </location>
</feature>
<protein>
    <submittedName>
        <fullName evidence="9">Uncharacterized protein</fullName>
    </submittedName>
</protein>
<feature type="transmembrane region" description="Helical" evidence="8">
    <location>
        <begin position="19"/>
        <end position="42"/>
    </location>
</feature>
<feature type="transmembrane region" description="Helical" evidence="8">
    <location>
        <begin position="847"/>
        <end position="868"/>
    </location>
</feature>
<name>A0AAD6LY82_9ROSI</name>
<comment type="subcellular location">
    <subcellularLocation>
        <location evidence="1">Membrane</location>
        <topology evidence="1">Multi-pass membrane protein</topology>
    </subcellularLocation>
</comment>
<dbReference type="GO" id="GO:0042937">
    <property type="term" value="F:tripeptide transmembrane transporter activity"/>
    <property type="evidence" value="ECO:0007669"/>
    <property type="project" value="InterPro"/>
</dbReference>
<accession>A0AAD6LY82</accession>
<dbReference type="FunFam" id="1.20.1250.20:FF:000204">
    <property type="entry name" value="Peptide transporter PTR2"/>
    <property type="match status" value="1"/>
</dbReference>
<proteinExistence type="inferred from homology"/>
<evidence type="ECO:0000256" key="6">
    <source>
        <dbReference type="ARBA" id="ARBA00022989"/>
    </source>
</evidence>
<dbReference type="Proteomes" id="UP001164929">
    <property type="component" value="Chromosome 13"/>
</dbReference>
<dbReference type="SUPFAM" id="SSF103473">
    <property type="entry name" value="MFS general substrate transporter"/>
    <property type="match status" value="4"/>
</dbReference>
<evidence type="ECO:0000256" key="5">
    <source>
        <dbReference type="ARBA" id="ARBA00022692"/>
    </source>
</evidence>
<dbReference type="CDD" id="cd17417">
    <property type="entry name" value="MFS_NPF5"/>
    <property type="match status" value="1"/>
</dbReference>
<feature type="transmembrane region" description="Helical" evidence="8">
    <location>
        <begin position="726"/>
        <end position="743"/>
    </location>
</feature>
<dbReference type="InterPro" id="IPR018456">
    <property type="entry name" value="PTR2_symporter_CS"/>
</dbReference>
<feature type="transmembrane region" description="Helical" evidence="8">
    <location>
        <begin position="764"/>
        <end position="784"/>
    </location>
</feature>
<dbReference type="Pfam" id="PF00854">
    <property type="entry name" value="PTR2"/>
    <property type="match status" value="3"/>
</dbReference>
<evidence type="ECO:0000313" key="9">
    <source>
        <dbReference type="EMBL" id="KAJ6975529.1"/>
    </source>
</evidence>
<feature type="transmembrane region" description="Helical" evidence="8">
    <location>
        <begin position="1028"/>
        <end position="1048"/>
    </location>
</feature>
<feature type="transmembrane region" description="Helical" evidence="8">
    <location>
        <begin position="686"/>
        <end position="706"/>
    </location>
</feature>
<feature type="transmembrane region" description="Helical" evidence="8">
    <location>
        <begin position="293"/>
        <end position="314"/>
    </location>
</feature>
<reference evidence="9" key="1">
    <citation type="journal article" date="2023" name="Mol. Ecol. Resour.">
        <title>Chromosome-level genome assembly of a triploid poplar Populus alba 'Berolinensis'.</title>
        <authorList>
            <person name="Chen S."/>
            <person name="Yu Y."/>
            <person name="Wang X."/>
            <person name="Wang S."/>
            <person name="Zhang T."/>
            <person name="Zhou Y."/>
            <person name="He R."/>
            <person name="Meng N."/>
            <person name="Wang Y."/>
            <person name="Liu W."/>
            <person name="Liu Z."/>
            <person name="Liu J."/>
            <person name="Guo Q."/>
            <person name="Huang H."/>
            <person name="Sederoff R.R."/>
            <person name="Wang G."/>
            <person name="Qu G."/>
            <person name="Chen S."/>
        </authorList>
    </citation>
    <scope>NUCLEOTIDE SEQUENCE</scope>
    <source>
        <strain evidence="9">SC-2020</strain>
    </source>
</reference>
<dbReference type="GO" id="GO:0071916">
    <property type="term" value="F:dipeptide transmembrane transporter activity"/>
    <property type="evidence" value="ECO:0007669"/>
    <property type="project" value="InterPro"/>
</dbReference>
<feature type="transmembrane region" description="Helical" evidence="8">
    <location>
        <begin position="1395"/>
        <end position="1416"/>
    </location>
</feature>
<evidence type="ECO:0000256" key="8">
    <source>
        <dbReference type="SAM" id="Phobius"/>
    </source>
</evidence>
<evidence type="ECO:0000256" key="7">
    <source>
        <dbReference type="ARBA" id="ARBA00023136"/>
    </source>
</evidence>
<feature type="transmembrane region" description="Helical" evidence="8">
    <location>
        <begin position="263"/>
        <end position="281"/>
    </location>
</feature>
<feature type="transmembrane region" description="Helical" evidence="8">
    <location>
        <begin position="1268"/>
        <end position="1288"/>
    </location>
</feature>
<feature type="transmembrane region" description="Helical" evidence="8">
    <location>
        <begin position="1000"/>
        <end position="1022"/>
    </location>
</feature>
<feature type="transmembrane region" description="Helical" evidence="8">
    <location>
        <begin position="500"/>
        <end position="517"/>
    </location>
</feature>
<keyword evidence="7 8" id="KW-0472">Membrane</keyword>
<dbReference type="EMBL" id="JAQIZT010000013">
    <property type="protein sequence ID" value="KAJ6975529.1"/>
    <property type="molecule type" value="Genomic_DNA"/>
</dbReference>
<dbReference type="PROSITE" id="PS01022">
    <property type="entry name" value="PTR2_1"/>
    <property type="match status" value="2"/>
</dbReference>
<evidence type="ECO:0000313" key="10">
    <source>
        <dbReference type="Proteomes" id="UP001164929"/>
    </source>
</evidence>
<feature type="transmembrane region" description="Helical" evidence="8">
    <location>
        <begin position="1354"/>
        <end position="1375"/>
    </location>
</feature>
<dbReference type="InterPro" id="IPR044739">
    <property type="entry name" value="NRT1/PTR"/>
</dbReference>
<comment type="similarity">
    <text evidence="2">Belongs to the major facilitator superfamily. Proton-dependent oligopeptide transporter (POT/PTR) (TC 2.A.17) family.</text>
</comment>
<dbReference type="GO" id="GO:0080054">
    <property type="term" value="F:low-affinity nitrate transmembrane transporter activity"/>
    <property type="evidence" value="ECO:0007669"/>
    <property type="project" value="UniProtKB-ARBA"/>
</dbReference>
<feature type="transmembrane region" description="Helical" evidence="8">
    <location>
        <begin position="461"/>
        <end position="480"/>
    </location>
</feature>
<sequence>MNAGIVGILLALNYIQDNINWGLGFGIPCLILAGALAVFLLGTRTYRYSIRREEERHALLRVGRVFVATIRNWRITTAVASEEETHRAQPHQSSGQFKFLNKALLDPNDSKGDSKVCSLREVEEAKAVLRLVPIWTTCLIYAIVIAQPTTLFTRQALTMNRSVSEDLEFPAASVQLFIPATVVVLVAIYDRAFVPVARALTGEPSGITMLQRIGTGVFLSFLAMVVAALVEMKRLKKAQQYGLVDSPDLTIPMSAWWLIPQNFLLGAADVFTMIGMQEFFYDQVPSELRSVGLALFLSVIGVGNFLSSFLISVIDKATGGDGHYSWFANNLNRAHLDYFYWLLAAMIDQTPEREKAMSSSSQTPLLSYDIVDGSVDHKGRPAYRSNSGGWRSASFIIGVEVAERFAYYGISSNLITYLTGPLGQSTATAAENVNVWSGTASLLPLLGAFVADSFLGRFRTIIFASLIYILGLGLLTLSALLPSHAAANGFRSTDLPSSPVPSQLILFFSALYLVAIGQSGHKPCVQAFGADQFDGQDPQESKAKSSFFNWWYCFMCAGTVVTLLVLNYIQDNLNWGLGFGIPCAVMVIALIIFLLGTKTYRYSIKGDEKSAFLRIGWVFVSSIRNWRTTPSAIAFEEEVRGTLPHQSSEQYKFLNKALLAPNGLKEDGKVCSDGDVEEAKALLRLVPIWTTCLVFAIVFAQTSTFFTKQGVTMDRSISPSLDLPAASLQSFMSLTIALFIPIYDRVLVPIARALTRKPSGITMLQRIGSGMFISVVAMIVAALVEVKRLKTAQEHGLVDLPNVTIPMSIWWLIPQYVLFGVAEAFTMVGLQEFFYDQVPSDLRSVGLSLYLSIFGVGSFLSSFLISIIEKATGGNGRYSWFANNLNRAHLDYFYWLLAGLSAVQLVLFVCFTKSYIYNRGGTVSETQEVRTPLLNDTVDDCVDYKGNPVCRYNSGGWRSASFIIGVEVAERFAYYGISSNLITYLTGPLGQSTVTAAKNVNVWSGTASLLPLFGAFVADSFLGRCRTIIIASLIYILGLGLLTLSAMLPTSECQSDSMSCSSNTLQHLAKVGTSLVSRLLEQINLIDKTPKSAKPKAHSSIGGILVSLLVLTYIQDNLSWSLGFGIPCIMMICALIIFLLGSKKYRYSVKREGNNALLRIAQVFVAAFRNWRFTPSSIAPEEEGCGAIPHQSYEQFKFLNNALLTTDGSKEDQKVCTFCDVEEAKAVLRLIPIWTTCLGYANVFPQSSTFFVKQAATMDRSISPGFEIPAASLESFSSISMILCIAIYDRLFVPVARALTRKPSGIAMLQRIGTGLFLSAVSIAFAALVEMKRLEIAQESGLVNEPNVTVPMSVWWLVPSYVLFGVADVFTMVGLQELFYDQVPSDLKSVGLSLYLSIFGVGKFLSSFLISVIEKATGGIGCYSWFDNNLNRAHLDYFYWILAALISMRESKVMFFLLPSICNYNCFKHVACGERSGIYKEHNTSFAASLPLLSTGYAALSNVNKLHYVCQENALHDAKPWKMMSDLEDRITRFHTLESDVLRNFALINHQEREDFVLGKLHKIKFTIHDIQRNVFKYLENLTHSTRTRLLIGVLLGVAISPTVDCFSLILCPQLARKLLNSSNQQLFV</sequence>
<evidence type="ECO:0000256" key="4">
    <source>
        <dbReference type="ARBA" id="ARBA00022553"/>
    </source>
</evidence>
<keyword evidence="4" id="KW-0597">Phosphoprotein</keyword>
<feature type="transmembrane region" description="Helical" evidence="8">
    <location>
        <begin position="1308"/>
        <end position="1329"/>
    </location>
</feature>
<dbReference type="InterPro" id="IPR036259">
    <property type="entry name" value="MFS_trans_sf"/>
</dbReference>
<feature type="transmembrane region" description="Helical" evidence="8">
    <location>
        <begin position="550"/>
        <end position="569"/>
    </location>
</feature>
<evidence type="ECO:0000256" key="3">
    <source>
        <dbReference type="ARBA" id="ARBA00022448"/>
    </source>
</evidence>
<keyword evidence="3" id="KW-0813">Transport</keyword>
<dbReference type="GO" id="GO:0009705">
    <property type="term" value="C:plant-type vacuole membrane"/>
    <property type="evidence" value="ECO:0007669"/>
    <property type="project" value="UniProtKB-ARBA"/>
</dbReference>
<dbReference type="Gene3D" id="1.20.1250.20">
    <property type="entry name" value="MFS general substrate transporter like domains"/>
    <property type="match status" value="3"/>
</dbReference>